<protein>
    <submittedName>
        <fullName evidence="1">Uncharacterized protein</fullName>
    </submittedName>
</protein>
<name>A0A830GGL3_9EURY</name>
<keyword evidence="2" id="KW-1185">Reference proteome</keyword>
<sequence length="62" mass="6868">MSYYEARGGVLNPSFSVAVAGSLAEQKWRNVRKCVPGLNDVTLVKERLMERRARGGRDTAAE</sequence>
<dbReference type="EMBL" id="BMOU01000001">
    <property type="protein sequence ID" value="GGN87817.1"/>
    <property type="molecule type" value="Genomic_DNA"/>
</dbReference>
<reference evidence="1" key="1">
    <citation type="journal article" date="2014" name="Int. J. Syst. Evol. Microbiol.">
        <title>Complete genome sequence of Corynebacterium casei LMG S-19264T (=DSM 44701T), isolated from a smear-ripened cheese.</title>
        <authorList>
            <consortium name="US DOE Joint Genome Institute (JGI-PGF)"/>
            <person name="Walter F."/>
            <person name="Albersmeier A."/>
            <person name="Kalinowski J."/>
            <person name="Ruckert C."/>
        </authorList>
    </citation>
    <scope>NUCLEOTIDE SEQUENCE</scope>
    <source>
        <strain evidence="1">JCM 17820</strain>
    </source>
</reference>
<evidence type="ECO:0000313" key="1">
    <source>
        <dbReference type="EMBL" id="GGN87817.1"/>
    </source>
</evidence>
<dbReference type="AlphaFoldDB" id="A0A830GGL3"/>
<organism evidence="1 2">
    <name type="scientific">Haloarcula pellucida</name>
    <dbReference type="NCBI Taxonomy" id="1427151"/>
    <lineage>
        <taxon>Archaea</taxon>
        <taxon>Methanobacteriati</taxon>
        <taxon>Methanobacteriota</taxon>
        <taxon>Stenosarchaea group</taxon>
        <taxon>Halobacteria</taxon>
        <taxon>Halobacteriales</taxon>
        <taxon>Haloarculaceae</taxon>
        <taxon>Haloarcula</taxon>
    </lineage>
</organism>
<comment type="caution">
    <text evidence="1">The sequence shown here is derived from an EMBL/GenBank/DDBJ whole genome shotgun (WGS) entry which is preliminary data.</text>
</comment>
<accession>A0A830GGL3</accession>
<reference evidence="1" key="2">
    <citation type="submission" date="2020-09" db="EMBL/GenBank/DDBJ databases">
        <authorList>
            <person name="Sun Q."/>
            <person name="Ohkuma M."/>
        </authorList>
    </citation>
    <scope>NUCLEOTIDE SEQUENCE</scope>
    <source>
        <strain evidence="1">JCM 17820</strain>
    </source>
</reference>
<proteinExistence type="predicted"/>
<dbReference type="Proteomes" id="UP000605784">
    <property type="component" value="Unassembled WGS sequence"/>
</dbReference>
<gene>
    <name evidence="1" type="ORF">GCM10009030_06870</name>
</gene>
<evidence type="ECO:0000313" key="2">
    <source>
        <dbReference type="Proteomes" id="UP000605784"/>
    </source>
</evidence>